<feature type="transmembrane region" description="Helical" evidence="1">
    <location>
        <begin position="139"/>
        <end position="159"/>
    </location>
</feature>
<dbReference type="EMBL" id="JAULSW010000010">
    <property type="protein sequence ID" value="KAK3368299.1"/>
    <property type="molecule type" value="Genomic_DNA"/>
</dbReference>
<organism evidence="2 3">
    <name type="scientific">Podospora didyma</name>
    <dbReference type="NCBI Taxonomy" id="330526"/>
    <lineage>
        <taxon>Eukaryota</taxon>
        <taxon>Fungi</taxon>
        <taxon>Dikarya</taxon>
        <taxon>Ascomycota</taxon>
        <taxon>Pezizomycotina</taxon>
        <taxon>Sordariomycetes</taxon>
        <taxon>Sordariomycetidae</taxon>
        <taxon>Sordariales</taxon>
        <taxon>Podosporaceae</taxon>
        <taxon>Podospora</taxon>
    </lineage>
</organism>
<proteinExistence type="predicted"/>
<feature type="transmembrane region" description="Helical" evidence="1">
    <location>
        <begin position="179"/>
        <end position="206"/>
    </location>
</feature>
<accession>A0AAE0K1M6</accession>
<protein>
    <submittedName>
        <fullName evidence="2">Uncharacterized protein</fullName>
    </submittedName>
</protein>
<feature type="transmembrane region" description="Helical" evidence="1">
    <location>
        <begin position="94"/>
        <end position="115"/>
    </location>
</feature>
<evidence type="ECO:0000313" key="3">
    <source>
        <dbReference type="Proteomes" id="UP001285441"/>
    </source>
</evidence>
<keyword evidence="1" id="KW-0812">Transmembrane</keyword>
<reference evidence="2" key="1">
    <citation type="journal article" date="2023" name="Mol. Phylogenet. Evol.">
        <title>Genome-scale phylogeny and comparative genomics of the fungal order Sordariales.</title>
        <authorList>
            <person name="Hensen N."/>
            <person name="Bonometti L."/>
            <person name="Westerberg I."/>
            <person name="Brannstrom I.O."/>
            <person name="Guillou S."/>
            <person name="Cros-Aarteil S."/>
            <person name="Calhoun S."/>
            <person name="Haridas S."/>
            <person name="Kuo A."/>
            <person name="Mondo S."/>
            <person name="Pangilinan J."/>
            <person name="Riley R."/>
            <person name="LaButti K."/>
            <person name="Andreopoulos B."/>
            <person name="Lipzen A."/>
            <person name="Chen C."/>
            <person name="Yan M."/>
            <person name="Daum C."/>
            <person name="Ng V."/>
            <person name="Clum A."/>
            <person name="Steindorff A."/>
            <person name="Ohm R.A."/>
            <person name="Martin F."/>
            <person name="Silar P."/>
            <person name="Natvig D.O."/>
            <person name="Lalanne C."/>
            <person name="Gautier V."/>
            <person name="Ament-Velasquez S.L."/>
            <person name="Kruys A."/>
            <person name="Hutchinson M.I."/>
            <person name="Powell A.J."/>
            <person name="Barry K."/>
            <person name="Miller A.N."/>
            <person name="Grigoriev I.V."/>
            <person name="Debuchy R."/>
            <person name="Gladieux P."/>
            <person name="Hiltunen Thoren M."/>
            <person name="Johannesson H."/>
        </authorList>
    </citation>
    <scope>NUCLEOTIDE SEQUENCE</scope>
    <source>
        <strain evidence="2">CBS 232.78</strain>
    </source>
</reference>
<comment type="caution">
    <text evidence="2">The sequence shown here is derived from an EMBL/GenBank/DDBJ whole genome shotgun (WGS) entry which is preliminary data.</text>
</comment>
<gene>
    <name evidence="2" type="ORF">B0H63DRAFT_488211</name>
</gene>
<feature type="transmembrane region" description="Helical" evidence="1">
    <location>
        <begin position="20"/>
        <end position="40"/>
    </location>
</feature>
<evidence type="ECO:0000313" key="2">
    <source>
        <dbReference type="EMBL" id="KAK3368299.1"/>
    </source>
</evidence>
<name>A0AAE0K1M6_9PEZI</name>
<dbReference type="Proteomes" id="UP001285441">
    <property type="component" value="Unassembled WGS sequence"/>
</dbReference>
<sequence length="308" mass="34039">MGDTEWCEKYPSYQSVSRTILEILLCILIVASYVPQYVSIVSHGTHAISSRFILFHGLFSVLVFGLRLQIPAFYDAFNCVDGGPYTGWKALSSLLGFIQSAVQFASAMLLVVLYVKHRTPSLPDEPSEAPMPGIPSQTIARVISTTAIVVLPISLAFLWCNQYPAFDRDDETKLGNIVAVYGIGLGIWGTLLLPANLVFLVLQFVYQIETIGTLSSTGTLSLISLLLQAVVFTTLAFSQTMRSWSAIVWPSWPDFNSLGRLFEWFLAFYYGINTHVAYLLVGIGFVVLFVFSLLEGRRNAPGAIQLDV</sequence>
<keyword evidence="3" id="KW-1185">Reference proteome</keyword>
<keyword evidence="1" id="KW-0472">Membrane</keyword>
<feature type="transmembrane region" description="Helical" evidence="1">
    <location>
        <begin position="261"/>
        <end position="294"/>
    </location>
</feature>
<reference evidence="2" key="2">
    <citation type="submission" date="2023-06" db="EMBL/GenBank/DDBJ databases">
        <authorList>
            <consortium name="Lawrence Berkeley National Laboratory"/>
            <person name="Haridas S."/>
            <person name="Hensen N."/>
            <person name="Bonometti L."/>
            <person name="Westerberg I."/>
            <person name="Brannstrom I.O."/>
            <person name="Guillou S."/>
            <person name="Cros-Aarteil S."/>
            <person name="Calhoun S."/>
            <person name="Kuo A."/>
            <person name="Mondo S."/>
            <person name="Pangilinan J."/>
            <person name="Riley R."/>
            <person name="LaButti K."/>
            <person name="Andreopoulos B."/>
            <person name="Lipzen A."/>
            <person name="Chen C."/>
            <person name="Yanf M."/>
            <person name="Daum C."/>
            <person name="Ng V."/>
            <person name="Clum A."/>
            <person name="Steindorff A."/>
            <person name="Ohm R."/>
            <person name="Martin F."/>
            <person name="Silar P."/>
            <person name="Natvig D."/>
            <person name="Lalanne C."/>
            <person name="Gautier V."/>
            <person name="Ament-velasquez S.L."/>
            <person name="Kruys A."/>
            <person name="Hutchinson M.I."/>
            <person name="Powell A.J."/>
            <person name="Barry K."/>
            <person name="Miller A.N."/>
            <person name="Grigoriev I.V."/>
            <person name="Debuchy R."/>
            <person name="Gladieux P."/>
            <person name="Thoren M.H."/>
            <person name="Johannesson H."/>
        </authorList>
    </citation>
    <scope>NUCLEOTIDE SEQUENCE</scope>
    <source>
        <strain evidence="2">CBS 232.78</strain>
    </source>
</reference>
<dbReference type="AlphaFoldDB" id="A0AAE0K1M6"/>
<keyword evidence="1" id="KW-1133">Transmembrane helix</keyword>
<feature type="transmembrane region" description="Helical" evidence="1">
    <location>
        <begin position="52"/>
        <end position="74"/>
    </location>
</feature>
<feature type="transmembrane region" description="Helical" evidence="1">
    <location>
        <begin position="218"/>
        <end position="241"/>
    </location>
</feature>
<evidence type="ECO:0000256" key="1">
    <source>
        <dbReference type="SAM" id="Phobius"/>
    </source>
</evidence>